<feature type="domain" description="Major facilitator superfamily (MFS) profile" evidence="7">
    <location>
        <begin position="10"/>
        <end position="408"/>
    </location>
</feature>
<dbReference type="InterPro" id="IPR036259">
    <property type="entry name" value="MFS_trans_sf"/>
</dbReference>
<evidence type="ECO:0000313" key="8">
    <source>
        <dbReference type="EMBL" id="SCZ81840.1"/>
    </source>
</evidence>
<feature type="transmembrane region" description="Helical" evidence="6">
    <location>
        <begin position="136"/>
        <end position="158"/>
    </location>
</feature>
<evidence type="ECO:0000256" key="5">
    <source>
        <dbReference type="ARBA" id="ARBA00023136"/>
    </source>
</evidence>
<sequence>MTRERLWTRDFITISTIFFLVALVFYLLMVTMASYAASAFNVSESMAGLVTGIFIIGALSGRILTSNLMVRIGSKRTLYLGLVLFTIGSGLYYFAVNIPLLLGIRFLHGMSTGITLNASATLVAFMIPLSRRAEGIGYFSTASVLSTALGPFLGIFMIQSAGLGVVFAFALAMSLVSLGLSFGIKTPRAPFLPVERGEDEAVAGLGTDSGECAQPRRGRVVSFLFDTFEPTALPIALVILLMAFAYSSILSFITLYAKAIDMVWAASLYFMVYAVAIILTRPFMGRAMDVRGANLVAYPALLAYIAGMALLSQAWHGMVLLLAAAIIGFGYGNFTSIAQTLAISRVPGPRISVATSTYFIFLELGLGAGPYILGTLIAGVGYRATYLSMTGVIFAAAVFYYLFYGRHEKKAVRRGER</sequence>
<dbReference type="InterPro" id="IPR020846">
    <property type="entry name" value="MFS_dom"/>
</dbReference>
<protein>
    <submittedName>
        <fullName evidence="8">Predicted arabinose efflux permease, MFS family</fullName>
    </submittedName>
</protein>
<feature type="transmembrane region" description="Helical" evidence="6">
    <location>
        <begin position="77"/>
        <end position="95"/>
    </location>
</feature>
<keyword evidence="9" id="KW-1185">Reference proteome</keyword>
<keyword evidence="4 6" id="KW-1133">Transmembrane helix</keyword>
<evidence type="ECO:0000256" key="6">
    <source>
        <dbReference type="SAM" id="Phobius"/>
    </source>
</evidence>
<dbReference type="AlphaFoldDB" id="A0A1G5S7G2"/>
<dbReference type="Gene3D" id="1.20.1250.20">
    <property type="entry name" value="MFS general substrate transporter like domains"/>
    <property type="match status" value="2"/>
</dbReference>
<dbReference type="PANTHER" id="PTHR23531:SF1">
    <property type="entry name" value="QUINOLENE RESISTANCE PROTEIN NORA"/>
    <property type="match status" value="1"/>
</dbReference>
<dbReference type="PROSITE" id="PS50850">
    <property type="entry name" value="MFS"/>
    <property type="match status" value="1"/>
</dbReference>
<keyword evidence="5 6" id="KW-0472">Membrane</keyword>
<evidence type="ECO:0000259" key="7">
    <source>
        <dbReference type="PROSITE" id="PS50850"/>
    </source>
</evidence>
<feature type="transmembrane region" description="Helical" evidence="6">
    <location>
        <begin position="386"/>
        <end position="404"/>
    </location>
</feature>
<accession>A0A1G5S7G2</accession>
<feature type="transmembrane region" description="Helical" evidence="6">
    <location>
        <begin position="262"/>
        <end position="280"/>
    </location>
</feature>
<comment type="subcellular location">
    <subcellularLocation>
        <location evidence="1">Cell membrane</location>
        <topology evidence="1">Multi-pass membrane protein</topology>
    </subcellularLocation>
</comment>
<dbReference type="Proteomes" id="UP000199208">
    <property type="component" value="Unassembled WGS sequence"/>
</dbReference>
<proteinExistence type="predicted"/>
<dbReference type="STRING" id="1120920.SAMN03080599_03085"/>
<dbReference type="SUPFAM" id="SSF103473">
    <property type="entry name" value="MFS general substrate transporter"/>
    <property type="match status" value="1"/>
</dbReference>
<evidence type="ECO:0000256" key="3">
    <source>
        <dbReference type="ARBA" id="ARBA00022692"/>
    </source>
</evidence>
<dbReference type="OrthoDB" id="9814001at2"/>
<dbReference type="InterPro" id="IPR052714">
    <property type="entry name" value="MFS_Exporter"/>
</dbReference>
<dbReference type="GO" id="GO:0005886">
    <property type="term" value="C:plasma membrane"/>
    <property type="evidence" value="ECO:0007669"/>
    <property type="project" value="UniProtKB-SubCell"/>
</dbReference>
<dbReference type="Pfam" id="PF07690">
    <property type="entry name" value="MFS_1"/>
    <property type="match status" value="1"/>
</dbReference>
<evidence type="ECO:0000313" key="9">
    <source>
        <dbReference type="Proteomes" id="UP000199208"/>
    </source>
</evidence>
<name>A0A1G5S7G2_9FIRM</name>
<evidence type="ECO:0000256" key="4">
    <source>
        <dbReference type="ARBA" id="ARBA00022989"/>
    </source>
</evidence>
<feature type="transmembrane region" description="Helical" evidence="6">
    <location>
        <begin position="317"/>
        <end position="337"/>
    </location>
</feature>
<feature type="transmembrane region" description="Helical" evidence="6">
    <location>
        <begin position="107"/>
        <end position="129"/>
    </location>
</feature>
<dbReference type="InterPro" id="IPR011701">
    <property type="entry name" value="MFS"/>
</dbReference>
<dbReference type="EMBL" id="FMWL01000024">
    <property type="protein sequence ID" value="SCZ81840.1"/>
    <property type="molecule type" value="Genomic_DNA"/>
</dbReference>
<evidence type="ECO:0000256" key="2">
    <source>
        <dbReference type="ARBA" id="ARBA00022448"/>
    </source>
</evidence>
<gene>
    <name evidence="8" type="ORF">SAMN03080599_03085</name>
</gene>
<organism evidence="8 9">
    <name type="scientific">Acidaminobacter hydrogenoformans DSM 2784</name>
    <dbReference type="NCBI Taxonomy" id="1120920"/>
    <lineage>
        <taxon>Bacteria</taxon>
        <taxon>Bacillati</taxon>
        <taxon>Bacillota</taxon>
        <taxon>Clostridia</taxon>
        <taxon>Peptostreptococcales</taxon>
        <taxon>Acidaminobacteraceae</taxon>
        <taxon>Acidaminobacter</taxon>
    </lineage>
</organism>
<dbReference type="CDD" id="cd17489">
    <property type="entry name" value="MFS_YfcJ_like"/>
    <property type="match status" value="1"/>
</dbReference>
<evidence type="ECO:0000256" key="1">
    <source>
        <dbReference type="ARBA" id="ARBA00004651"/>
    </source>
</evidence>
<keyword evidence="2" id="KW-0813">Transport</keyword>
<dbReference type="PANTHER" id="PTHR23531">
    <property type="entry name" value="QUINOLENE RESISTANCE PROTEIN NORA"/>
    <property type="match status" value="1"/>
</dbReference>
<feature type="transmembrane region" description="Helical" evidence="6">
    <location>
        <begin position="12"/>
        <end position="40"/>
    </location>
</feature>
<feature type="transmembrane region" description="Helical" evidence="6">
    <location>
        <begin position="46"/>
        <end position="65"/>
    </location>
</feature>
<feature type="transmembrane region" description="Helical" evidence="6">
    <location>
        <begin position="358"/>
        <end position="380"/>
    </location>
</feature>
<feature type="transmembrane region" description="Helical" evidence="6">
    <location>
        <begin position="164"/>
        <end position="184"/>
    </location>
</feature>
<keyword evidence="3 6" id="KW-0812">Transmembrane</keyword>
<reference evidence="8 9" key="1">
    <citation type="submission" date="2016-10" db="EMBL/GenBank/DDBJ databases">
        <authorList>
            <person name="de Groot N.N."/>
        </authorList>
    </citation>
    <scope>NUCLEOTIDE SEQUENCE [LARGE SCALE GENOMIC DNA]</scope>
    <source>
        <strain evidence="8 9">DSM 2784</strain>
    </source>
</reference>
<dbReference type="GO" id="GO:0022857">
    <property type="term" value="F:transmembrane transporter activity"/>
    <property type="evidence" value="ECO:0007669"/>
    <property type="project" value="InterPro"/>
</dbReference>
<feature type="transmembrane region" description="Helical" evidence="6">
    <location>
        <begin position="232"/>
        <end position="256"/>
    </location>
</feature>
<dbReference type="RefSeq" id="WP_092593049.1">
    <property type="nucleotide sequence ID" value="NZ_FMWL01000024.1"/>
</dbReference>
<feature type="transmembrane region" description="Helical" evidence="6">
    <location>
        <begin position="292"/>
        <end position="311"/>
    </location>
</feature>